<dbReference type="Pfam" id="PF13424">
    <property type="entry name" value="TPR_12"/>
    <property type="match status" value="1"/>
</dbReference>
<dbReference type="Gene3D" id="1.25.40.10">
    <property type="entry name" value="Tetratricopeptide repeat domain"/>
    <property type="match status" value="1"/>
</dbReference>
<comment type="caution">
    <text evidence="1">The sequence shown here is derived from an EMBL/GenBank/DDBJ whole genome shotgun (WGS) entry which is preliminary data.</text>
</comment>
<evidence type="ECO:0008006" key="3">
    <source>
        <dbReference type="Google" id="ProtNLM"/>
    </source>
</evidence>
<dbReference type="RefSeq" id="WP_345695267.1">
    <property type="nucleotide sequence ID" value="NZ_BAABIS010000001.1"/>
</dbReference>
<dbReference type="Proteomes" id="UP001501752">
    <property type="component" value="Unassembled WGS sequence"/>
</dbReference>
<sequence>MSAEIVRLVEQAGPYPTAAVRAYGGAVLARAGNSAADATSDLGRRVLQAVARRRSDPKQASLAAAVQDVAEDPDTLAARNNLALAHQTAGEPDRAVPLFEAALRQCLRILGDTHPTTLAVRSDLAVARDAAGGPDR</sequence>
<proteinExistence type="predicted"/>
<reference evidence="2" key="1">
    <citation type="journal article" date="2019" name="Int. J. Syst. Evol. Microbiol.">
        <title>The Global Catalogue of Microorganisms (GCM) 10K type strain sequencing project: providing services to taxonomists for standard genome sequencing and annotation.</title>
        <authorList>
            <consortium name="The Broad Institute Genomics Platform"/>
            <consortium name="The Broad Institute Genome Sequencing Center for Infectious Disease"/>
            <person name="Wu L."/>
            <person name="Ma J."/>
        </authorList>
    </citation>
    <scope>NUCLEOTIDE SEQUENCE [LARGE SCALE GENOMIC DNA]</scope>
    <source>
        <strain evidence="2">JCM 13006</strain>
    </source>
</reference>
<accession>A0ABP9DA51</accession>
<keyword evidence="2" id="KW-1185">Reference proteome</keyword>
<protein>
    <recommendedName>
        <fullName evidence="3">Tetratricopeptide repeat protein</fullName>
    </recommendedName>
</protein>
<name>A0ABP9DA51_9ACTN</name>
<organism evidence="1 2">
    <name type="scientific">Kitasatospora terrestris</name>
    <dbReference type="NCBI Taxonomy" id="258051"/>
    <lineage>
        <taxon>Bacteria</taxon>
        <taxon>Bacillati</taxon>
        <taxon>Actinomycetota</taxon>
        <taxon>Actinomycetes</taxon>
        <taxon>Kitasatosporales</taxon>
        <taxon>Streptomycetaceae</taxon>
        <taxon>Kitasatospora</taxon>
    </lineage>
</organism>
<gene>
    <name evidence="1" type="ORF">GCM10023235_07070</name>
</gene>
<dbReference type="EMBL" id="BAABIS010000001">
    <property type="protein sequence ID" value="GAA4834972.1"/>
    <property type="molecule type" value="Genomic_DNA"/>
</dbReference>
<evidence type="ECO:0000313" key="2">
    <source>
        <dbReference type="Proteomes" id="UP001501752"/>
    </source>
</evidence>
<dbReference type="SUPFAM" id="SSF48452">
    <property type="entry name" value="TPR-like"/>
    <property type="match status" value="1"/>
</dbReference>
<dbReference type="InterPro" id="IPR011990">
    <property type="entry name" value="TPR-like_helical_dom_sf"/>
</dbReference>
<evidence type="ECO:0000313" key="1">
    <source>
        <dbReference type="EMBL" id="GAA4834972.1"/>
    </source>
</evidence>